<dbReference type="InterPro" id="IPR036513">
    <property type="entry name" value="STAS_dom_sf"/>
</dbReference>
<evidence type="ECO:0000313" key="2">
    <source>
        <dbReference type="EMBL" id="CUH52173.1"/>
    </source>
</evidence>
<sequence>MNTENTSPQPDCIALPQQLDFAHCSELRLAIEASRGQPLALDAHHVEFLGGAGAELLLATRAEWDARGLAFELKQPSDEFLKGMERLGLPHDCLVERGNA</sequence>
<dbReference type="InterPro" id="IPR058548">
    <property type="entry name" value="MlaB-like_STAS"/>
</dbReference>
<dbReference type="EMBL" id="CYPW01000015">
    <property type="protein sequence ID" value="CUH52173.1"/>
    <property type="molecule type" value="Genomic_DNA"/>
</dbReference>
<gene>
    <name evidence="2" type="ORF">SHM7688_01615</name>
</gene>
<dbReference type="PROSITE" id="PS50801">
    <property type="entry name" value="STAS"/>
    <property type="match status" value="1"/>
</dbReference>
<dbReference type="STRING" id="321267.SHM7688_01615"/>
<dbReference type="Pfam" id="PF13466">
    <property type="entry name" value="STAS_2"/>
    <property type="match status" value="1"/>
</dbReference>
<dbReference type="SUPFAM" id="SSF52091">
    <property type="entry name" value="SpoIIaa-like"/>
    <property type="match status" value="1"/>
</dbReference>
<evidence type="ECO:0000259" key="1">
    <source>
        <dbReference type="PROSITE" id="PS50801"/>
    </source>
</evidence>
<dbReference type="Proteomes" id="UP000054823">
    <property type="component" value="Unassembled WGS sequence"/>
</dbReference>
<dbReference type="AlphaFoldDB" id="A0A0P1EPF8"/>
<dbReference type="OrthoDB" id="7280289at2"/>
<reference evidence="2 3" key="1">
    <citation type="submission" date="2015-09" db="EMBL/GenBank/DDBJ databases">
        <authorList>
            <consortium name="Swine Surveillance"/>
        </authorList>
    </citation>
    <scope>NUCLEOTIDE SEQUENCE [LARGE SCALE GENOMIC DNA]</scope>
    <source>
        <strain evidence="2 3">CECT 7688</strain>
    </source>
</reference>
<dbReference type="InterPro" id="IPR002645">
    <property type="entry name" value="STAS_dom"/>
</dbReference>
<accession>A0A0P1EPF8</accession>
<keyword evidence="3" id="KW-1185">Reference proteome</keyword>
<protein>
    <recommendedName>
        <fullName evidence="1">STAS domain-containing protein</fullName>
    </recommendedName>
</protein>
<dbReference type="RefSeq" id="WP_058239403.1">
    <property type="nucleotide sequence ID" value="NZ_CYPW01000015.1"/>
</dbReference>
<evidence type="ECO:0000313" key="3">
    <source>
        <dbReference type="Proteomes" id="UP000054823"/>
    </source>
</evidence>
<dbReference type="Gene3D" id="3.30.750.24">
    <property type="entry name" value="STAS domain"/>
    <property type="match status" value="1"/>
</dbReference>
<organism evidence="2 3">
    <name type="scientific">Shimia marina</name>
    <dbReference type="NCBI Taxonomy" id="321267"/>
    <lineage>
        <taxon>Bacteria</taxon>
        <taxon>Pseudomonadati</taxon>
        <taxon>Pseudomonadota</taxon>
        <taxon>Alphaproteobacteria</taxon>
        <taxon>Rhodobacterales</taxon>
        <taxon>Roseobacteraceae</taxon>
    </lineage>
</organism>
<proteinExistence type="predicted"/>
<feature type="domain" description="STAS" evidence="1">
    <location>
        <begin position="13"/>
        <end position="100"/>
    </location>
</feature>
<name>A0A0P1EPF8_9RHOB</name>